<keyword evidence="1 3" id="KW-0413">Isomerase</keyword>
<dbReference type="SUPFAM" id="SSF51658">
    <property type="entry name" value="Xylose isomerase-like"/>
    <property type="match status" value="1"/>
</dbReference>
<dbReference type="RefSeq" id="WP_146505733.1">
    <property type="nucleotide sequence ID" value="NZ_SJPG01000001.1"/>
</dbReference>
<feature type="domain" description="Xylose isomerase-like TIM barrel" evidence="2">
    <location>
        <begin position="20"/>
        <end position="267"/>
    </location>
</feature>
<organism evidence="3 4">
    <name type="scientific">Rubinisphaera italica</name>
    <dbReference type="NCBI Taxonomy" id="2527969"/>
    <lineage>
        <taxon>Bacteria</taxon>
        <taxon>Pseudomonadati</taxon>
        <taxon>Planctomycetota</taxon>
        <taxon>Planctomycetia</taxon>
        <taxon>Planctomycetales</taxon>
        <taxon>Planctomycetaceae</taxon>
        <taxon>Rubinisphaera</taxon>
    </lineage>
</organism>
<reference evidence="3 4" key="1">
    <citation type="submission" date="2019-02" db="EMBL/GenBank/DDBJ databases">
        <title>Deep-cultivation of Planctomycetes and their phenomic and genomic characterization uncovers novel biology.</title>
        <authorList>
            <person name="Wiegand S."/>
            <person name="Jogler M."/>
            <person name="Boedeker C."/>
            <person name="Pinto D."/>
            <person name="Vollmers J."/>
            <person name="Rivas-Marin E."/>
            <person name="Kohn T."/>
            <person name="Peeters S.H."/>
            <person name="Heuer A."/>
            <person name="Rast P."/>
            <person name="Oberbeckmann S."/>
            <person name="Bunk B."/>
            <person name="Jeske O."/>
            <person name="Meyerdierks A."/>
            <person name="Storesund J.E."/>
            <person name="Kallscheuer N."/>
            <person name="Luecker S."/>
            <person name="Lage O.M."/>
            <person name="Pohl T."/>
            <person name="Merkel B.J."/>
            <person name="Hornburger P."/>
            <person name="Mueller R.-W."/>
            <person name="Bruemmer F."/>
            <person name="Labrenz M."/>
            <person name="Spormann A.M."/>
            <person name="Op Den Camp H."/>
            <person name="Overmann J."/>
            <person name="Amann R."/>
            <person name="Jetten M.S.M."/>
            <person name="Mascher T."/>
            <person name="Medema M.H."/>
            <person name="Devos D.P."/>
            <person name="Kaster A.-K."/>
            <person name="Ovreas L."/>
            <person name="Rohde M."/>
            <person name="Galperin M.Y."/>
            <person name="Jogler C."/>
        </authorList>
    </citation>
    <scope>NUCLEOTIDE SEQUENCE [LARGE SCALE GENOMIC DNA]</scope>
    <source>
        <strain evidence="3 4">Pan54</strain>
    </source>
</reference>
<keyword evidence="4" id="KW-1185">Reference proteome</keyword>
<dbReference type="InterPro" id="IPR013022">
    <property type="entry name" value="Xyl_isomerase-like_TIM-brl"/>
</dbReference>
<evidence type="ECO:0000313" key="4">
    <source>
        <dbReference type="Proteomes" id="UP000316095"/>
    </source>
</evidence>
<dbReference type="EC" id="5.3.1.-" evidence="3"/>
<sequence>MRFGICQELFEGWSWERQCEFIANTGYTGVEVAPFTLASRANEVTDQERVRLVKVAQEAGLEIIGLHWLLAKTEGFYLTTSDADVQKQTADYFVELTRLCADLNGKVMVLGSPQQRSLLPGMSQKEADENAIRVLSQVLPVLEENKIVLCLEPLSRQETDYMITCAQAKVIIDHFQSPSIQLHQDVKAMSDESTSIPELIHQFKDVTGHFHANDVNLRGPGMGEVDFQPIFKALKETNYDGWVSVEVFDYSPGAEKIAIDSLEYMKRVWESC</sequence>
<dbReference type="PANTHER" id="PTHR43489">
    <property type="entry name" value="ISOMERASE"/>
    <property type="match status" value="1"/>
</dbReference>
<evidence type="ECO:0000256" key="1">
    <source>
        <dbReference type="ARBA" id="ARBA00023235"/>
    </source>
</evidence>
<dbReference type="EMBL" id="SJPG01000001">
    <property type="protein sequence ID" value="TWT63969.1"/>
    <property type="molecule type" value="Genomic_DNA"/>
</dbReference>
<dbReference type="Pfam" id="PF01261">
    <property type="entry name" value="AP_endonuc_2"/>
    <property type="match status" value="1"/>
</dbReference>
<dbReference type="Gene3D" id="3.20.20.150">
    <property type="entry name" value="Divalent-metal-dependent TIM barrel enzymes"/>
    <property type="match status" value="1"/>
</dbReference>
<dbReference type="InterPro" id="IPR036237">
    <property type="entry name" value="Xyl_isomerase-like_sf"/>
</dbReference>
<dbReference type="AlphaFoldDB" id="A0A5C5XN10"/>
<dbReference type="PANTHER" id="PTHR43489:SF7">
    <property type="entry name" value="3-DEHYDRO-D-GULOSIDE 4-EPIMERASE-RELATED"/>
    <property type="match status" value="1"/>
</dbReference>
<name>A0A5C5XN10_9PLAN</name>
<dbReference type="GO" id="GO:0016853">
    <property type="term" value="F:isomerase activity"/>
    <property type="evidence" value="ECO:0007669"/>
    <property type="project" value="UniProtKB-KW"/>
</dbReference>
<gene>
    <name evidence="3" type="ORF">Pan54_47290</name>
</gene>
<evidence type="ECO:0000313" key="3">
    <source>
        <dbReference type="EMBL" id="TWT63969.1"/>
    </source>
</evidence>
<dbReference type="InterPro" id="IPR050417">
    <property type="entry name" value="Sugar_Epim/Isomerase"/>
</dbReference>
<evidence type="ECO:0000259" key="2">
    <source>
        <dbReference type="Pfam" id="PF01261"/>
    </source>
</evidence>
<dbReference type="OrthoDB" id="9779184at2"/>
<proteinExistence type="predicted"/>
<comment type="caution">
    <text evidence="3">The sequence shown here is derived from an EMBL/GenBank/DDBJ whole genome shotgun (WGS) entry which is preliminary data.</text>
</comment>
<accession>A0A5C5XN10</accession>
<dbReference type="Proteomes" id="UP000316095">
    <property type="component" value="Unassembled WGS sequence"/>
</dbReference>
<protein>
    <submittedName>
        <fullName evidence="3">D-tagatose 3-epimerase</fullName>
        <ecNumber evidence="3">5.3.1.-</ecNumber>
    </submittedName>
</protein>